<organism evidence="4 5">
    <name type="scientific">Eutypa lata (strain UCR-EL1)</name>
    <name type="common">Grapevine dieback disease fungus</name>
    <name type="synonym">Eutypa armeniacae</name>
    <dbReference type="NCBI Taxonomy" id="1287681"/>
    <lineage>
        <taxon>Eukaryota</taxon>
        <taxon>Fungi</taxon>
        <taxon>Dikarya</taxon>
        <taxon>Ascomycota</taxon>
        <taxon>Pezizomycotina</taxon>
        <taxon>Sordariomycetes</taxon>
        <taxon>Xylariomycetidae</taxon>
        <taxon>Xylariales</taxon>
        <taxon>Diatrypaceae</taxon>
        <taxon>Eutypa</taxon>
    </lineage>
</organism>
<feature type="domain" description="DUF6594" evidence="3">
    <location>
        <begin position="22"/>
        <end position="276"/>
    </location>
</feature>
<feature type="transmembrane region" description="Helical" evidence="2">
    <location>
        <begin position="239"/>
        <end position="258"/>
    </location>
</feature>
<evidence type="ECO:0000256" key="1">
    <source>
        <dbReference type="SAM" id="MobiDB-lite"/>
    </source>
</evidence>
<dbReference type="Proteomes" id="UP000012174">
    <property type="component" value="Unassembled WGS sequence"/>
</dbReference>
<keyword evidence="2" id="KW-0812">Transmembrane</keyword>
<dbReference type="AlphaFoldDB" id="M7SYL0"/>
<evidence type="ECO:0000256" key="2">
    <source>
        <dbReference type="SAM" id="Phobius"/>
    </source>
</evidence>
<accession>M7SYL0</accession>
<evidence type="ECO:0000313" key="5">
    <source>
        <dbReference type="Proteomes" id="UP000012174"/>
    </source>
</evidence>
<feature type="transmembrane region" description="Helical" evidence="2">
    <location>
        <begin position="203"/>
        <end position="227"/>
    </location>
</feature>
<name>M7SYL0_EUTLA</name>
<keyword evidence="2" id="KW-0472">Membrane</keyword>
<gene>
    <name evidence="4" type="ORF">UCREL1_10400</name>
</gene>
<keyword evidence="2" id="KW-1133">Transmembrane helix</keyword>
<dbReference type="HOGENOM" id="CLU_953455_0_0_1"/>
<dbReference type="InterPro" id="IPR046529">
    <property type="entry name" value="DUF6594"/>
</dbReference>
<dbReference type="Pfam" id="PF20237">
    <property type="entry name" value="DUF6594"/>
    <property type="match status" value="1"/>
</dbReference>
<feature type="transmembrane region" description="Helical" evidence="2">
    <location>
        <begin position="265"/>
        <end position="283"/>
    </location>
</feature>
<keyword evidence="5" id="KW-1185">Reference proteome</keyword>
<sequence length="284" mass="31970">MTATADAKRLTNNFGKFWESATDDNDLTLHGFRRFRTTHLLNLRILEDEIAELDHDIYQAGLRSGLDPAPTDKLGLKYVKRDPEFPEIGEVINRELVLKLHEALVAFNNIMTMETFSLLDDAKQSSLRTDLTLPGIYKTRLLRVDLGSRSRTDPIQLWLHQCLRVFRYWRLSKKQRPQRSSPEEQEPPNPIGRGHRWSHQNNILIANIAGRIITAALTVAFLVAPFATLPHSSSLGGSQLVVISGWIAAFSILVAVILRISNLEVMVVSAAYTAVLLAFMSNIC</sequence>
<dbReference type="OMA" id="AFNKIMM"/>
<proteinExistence type="predicted"/>
<protein>
    <recommendedName>
        <fullName evidence="3">DUF6594 domain-containing protein</fullName>
    </recommendedName>
</protein>
<dbReference type="EMBL" id="KB707406">
    <property type="protein sequence ID" value="EMR62656.1"/>
    <property type="molecule type" value="Genomic_DNA"/>
</dbReference>
<evidence type="ECO:0000313" key="4">
    <source>
        <dbReference type="EMBL" id="EMR62656.1"/>
    </source>
</evidence>
<evidence type="ECO:0000259" key="3">
    <source>
        <dbReference type="Pfam" id="PF20237"/>
    </source>
</evidence>
<reference evidence="5" key="1">
    <citation type="journal article" date="2013" name="Genome Announc.">
        <title>Draft genome sequence of the grapevine dieback fungus Eutypa lata UCR-EL1.</title>
        <authorList>
            <person name="Blanco-Ulate B."/>
            <person name="Rolshausen P.E."/>
            <person name="Cantu D."/>
        </authorList>
    </citation>
    <scope>NUCLEOTIDE SEQUENCE [LARGE SCALE GENOMIC DNA]</scope>
    <source>
        <strain evidence="5">UCR-EL1</strain>
    </source>
</reference>
<dbReference type="OrthoDB" id="3546297at2759"/>
<dbReference type="KEGG" id="ela:UCREL1_10400"/>
<feature type="region of interest" description="Disordered" evidence="1">
    <location>
        <begin position="176"/>
        <end position="195"/>
    </location>
</feature>
<dbReference type="eggNOG" id="ENOG502SIXV">
    <property type="taxonomic scope" value="Eukaryota"/>
</dbReference>